<evidence type="ECO:0000313" key="2">
    <source>
        <dbReference type="EMBL" id="EJK50170.1"/>
    </source>
</evidence>
<feature type="region of interest" description="Disordered" evidence="1">
    <location>
        <begin position="69"/>
        <end position="91"/>
    </location>
</feature>
<dbReference type="EMBL" id="AGNL01044138">
    <property type="protein sequence ID" value="EJK50170.1"/>
    <property type="molecule type" value="Genomic_DNA"/>
</dbReference>
<proteinExistence type="predicted"/>
<accession>K0RAH6</accession>
<organism evidence="2 3">
    <name type="scientific">Thalassiosira oceanica</name>
    <name type="common">Marine diatom</name>
    <dbReference type="NCBI Taxonomy" id="159749"/>
    <lineage>
        <taxon>Eukaryota</taxon>
        <taxon>Sar</taxon>
        <taxon>Stramenopiles</taxon>
        <taxon>Ochrophyta</taxon>
        <taxon>Bacillariophyta</taxon>
        <taxon>Coscinodiscophyceae</taxon>
        <taxon>Thalassiosirophycidae</taxon>
        <taxon>Thalassiosirales</taxon>
        <taxon>Thalassiosiraceae</taxon>
        <taxon>Thalassiosira</taxon>
    </lineage>
</organism>
<protein>
    <submittedName>
        <fullName evidence="2">Uncharacterized protein</fullName>
    </submittedName>
</protein>
<dbReference type="Proteomes" id="UP000266841">
    <property type="component" value="Unassembled WGS sequence"/>
</dbReference>
<name>K0RAH6_THAOC</name>
<comment type="caution">
    <text evidence="2">The sequence shown here is derived from an EMBL/GenBank/DDBJ whole genome shotgun (WGS) entry which is preliminary data.</text>
</comment>
<keyword evidence="3" id="KW-1185">Reference proteome</keyword>
<reference evidence="2 3" key="1">
    <citation type="journal article" date="2012" name="Genome Biol.">
        <title>Genome and low-iron response of an oceanic diatom adapted to chronic iron limitation.</title>
        <authorList>
            <person name="Lommer M."/>
            <person name="Specht M."/>
            <person name="Roy A.S."/>
            <person name="Kraemer L."/>
            <person name="Andreson R."/>
            <person name="Gutowska M.A."/>
            <person name="Wolf J."/>
            <person name="Bergner S.V."/>
            <person name="Schilhabel M.B."/>
            <person name="Klostermeier U.C."/>
            <person name="Beiko R.G."/>
            <person name="Rosenstiel P."/>
            <person name="Hippler M."/>
            <person name="Laroche J."/>
        </authorList>
    </citation>
    <scope>NUCLEOTIDE SEQUENCE [LARGE SCALE GENOMIC DNA]</scope>
    <source>
        <strain evidence="2 3">CCMP1005</strain>
    </source>
</reference>
<evidence type="ECO:0000313" key="3">
    <source>
        <dbReference type="Proteomes" id="UP000266841"/>
    </source>
</evidence>
<dbReference type="AlphaFoldDB" id="K0RAH6"/>
<evidence type="ECO:0000256" key="1">
    <source>
        <dbReference type="SAM" id="MobiDB-lite"/>
    </source>
</evidence>
<gene>
    <name evidence="2" type="ORF">THAOC_30889</name>
</gene>
<sequence length="124" mass="13587">MYIASYYYALVEETPQTRRPARATVWSSIPIPGDGKRKESSTLRTMRKVEAKDAVVFIIDANFTMNSPYGQGSSGADTADNPPPVSSTRLSHAKDAVCSQLVDLMWRTKTNEADVIVLRAGGSF</sequence>